<evidence type="ECO:0000256" key="8">
    <source>
        <dbReference type="ARBA" id="ARBA00022786"/>
    </source>
</evidence>
<keyword evidence="13 15" id="KW-0472">Membrane</keyword>
<dbReference type="Pfam" id="PF12483">
    <property type="entry name" value="GIDE"/>
    <property type="match status" value="1"/>
</dbReference>
<dbReference type="PROSITE" id="PS50089">
    <property type="entry name" value="ZF_RING_2"/>
    <property type="match status" value="1"/>
</dbReference>
<accession>A0ABN9ECS9</accession>
<evidence type="ECO:0000313" key="18">
    <source>
        <dbReference type="Proteomes" id="UP001162483"/>
    </source>
</evidence>
<evidence type="ECO:0000259" key="16">
    <source>
        <dbReference type="PROSITE" id="PS50089"/>
    </source>
</evidence>
<dbReference type="Proteomes" id="UP001162483">
    <property type="component" value="Unassembled WGS sequence"/>
</dbReference>
<keyword evidence="10" id="KW-0862">Zinc</keyword>
<dbReference type="PANTHER" id="PTHR12183">
    <property type="entry name" value="MITOCHONDRIAL UBIQUITIN LIGASE ACTIVATOR OF NFKB 1"/>
    <property type="match status" value="1"/>
</dbReference>
<keyword evidence="8" id="KW-0833">Ubl conjugation pathway</keyword>
<evidence type="ECO:0000256" key="7">
    <source>
        <dbReference type="ARBA" id="ARBA00022771"/>
    </source>
</evidence>
<dbReference type="SUPFAM" id="SSF57850">
    <property type="entry name" value="RING/U-box"/>
    <property type="match status" value="1"/>
</dbReference>
<name>A0ABN9ECS9_9NEOB</name>
<gene>
    <name evidence="17" type="ORF">SPARVUS_LOCUS9558470</name>
</gene>
<evidence type="ECO:0000256" key="14">
    <source>
        <dbReference type="PROSITE-ProRule" id="PRU00175"/>
    </source>
</evidence>
<reference evidence="17" key="1">
    <citation type="submission" date="2023-05" db="EMBL/GenBank/DDBJ databases">
        <authorList>
            <person name="Stuckert A."/>
        </authorList>
    </citation>
    <scope>NUCLEOTIDE SEQUENCE</scope>
</reference>
<dbReference type="Gene3D" id="3.30.40.10">
    <property type="entry name" value="Zinc/RING finger domain, C3HC4 (zinc finger)"/>
    <property type="match status" value="1"/>
</dbReference>
<keyword evidence="11 15" id="KW-1133">Transmembrane helix</keyword>
<keyword evidence="12" id="KW-0496">Mitochondrion</keyword>
<evidence type="ECO:0000256" key="3">
    <source>
        <dbReference type="ARBA" id="ARBA00012483"/>
    </source>
</evidence>
<keyword evidence="6" id="KW-0479">Metal-binding</keyword>
<evidence type="ECO:0000256" key="9">
    <source>
        <dbReference type="ARBA" id="ARBA00022787"/>
    </source>
</evidence>
<organism evidence="17 18">
    <name type="scientific">Staurois parvus</name>
    <dbReference type="NCBI Taxonomy" id="386267"/>
    <lineage>
        <taxon>Eukaryota</taxon>
        <taxon>Metazoa</taxon>
        <taxon>Chordata</taxon>
        <taxon>Craniata</taxon>
        <taxon>Vertebrata</taxon>
        <taxon>Euteleostomi</taxon>
        <taxon>Amphibia</taxon>
        <taxon>Batrachia</taxon>
        <taxon>Anura</taxon>
        <taxon>Neobatrachia</taxon>
        <taxon>Ranoidea</taxon>
        <taxon>Ranidae</taxon>
        <taxon>Staurois</taxon>
    </lineage>
</organism>
<protein>
    <recommendedName>
        <fullName evidence="3">RING-type E3 ubiquitin transferase</fullName>
        <ecNumber evidence="3">2.3.2.27</ecNumber>
    </recommendedName>
</protein>
<dbReference type="InterPro" id="IPR022170">
    <property type="entry name" value="MUL1-like"/>
</dbReference>
<keyword evidence="5 15" id="KW-0812">Transmembrane</keyword>
<comment type="catalytic activity">
    <reaction evidence="1">
        <text>S-ubiquitinyl-[E2 ubiquitin-conjugating enzyme]-L-cysteine + [acceptor protein]-L-lysine = [E2 ubiquitin-conjugating enzyme]-L-cysteine + N(6)-ubiquitinyl-[acceptor protein]-L-lysine.</text>
        <dbReference type="EC" id="2.3.2.27"/>
    </reaction>
</comment>
<evidence type="ECO:0000256" key="6">
    <source>
        <dbReference type="ARBA" id="ARBA00022723"/>
    </source>
</evidence>
<dbReference type="InterPro" id="IPR001841">
    <property type="entry name" value="Znf_RING"/>
</dbReference>
<keyword evidence="18" id="KW-1185">Reference proteome</keyword>
<comment type="caution">
    <text evidence="17">The sequence shown here is derived from an EMBL/GenBank/DDBJ whole genome shotgun (WGS) entry which is preliminary data.</text>
</comment>
<feature type="transmembrane region" description="Helical" evidence="15">
    <location>
        <begin position="135"/>
        <end position="159"/>
    </location>
</feature>
<sequence length="242" mass="27509">MISFSRSEYERVIYERVKEIPFQLCPLEGNEFSVLVCDPQNASGLTLQIVHERFHHASLGLGELLGHYISGEKPTGVLEIEEILPVGTILTGVGKLTLNNKGEMTLEAPEDGCTYFLTLSGYEDLLHQQESIAHFWRGAALFFGALGTVVVCIAMYRAYQRYKEKHKRQDRLDEQQIQPPDFDEEPVDSERLCVICISRTRECVILPCGHVCCCFLCYQALPNKMCPMCRCNIERVVPLFQI</sequence>
<evidence type="ECO:0000256" key="11">
    <source>
        <dbReference type="ARBA" id="ARBA00022989"/>
    </source>
</evidence>
<feature type="domain" description="RING-type" evidence="16">
    <location>
        <begin position="193"/>
        <end position="230"/>
    </location>
</feature>
<dbReference type="Pfam" id="PF13920">
    <property type="entry name" value="zf-C3HC4_3"/>
    <property type="match status" value="1"/>
</dbReference>
<evidence type="ECO:0000256" key="12">
    <source>
        <dbReference type="ARBA" id="ARBA00023128"/>
    </source>
</evidence>
<evidence type="ECO:0000256" key="1">
    <source>
        <dbReference type="ARBA" id="ARBA00000900"/>
    </source>
</evidence>
<evidence type="ECO:0000256" key="4">
    <source>
        <dbReference type="ARBA" id="ARBA00022679"/>
    </source>
</evidence>
<evidence type="ECO:0000313" key="17">
    <source>
        <dbReference type="EMBL" id="CAI9581835.1"/>
    </source>
</evidence>
<keyword evidence="4" id="KW-0808">Transferase</keyword>
<evidence type="ECO:0000256" key="15">
    <source>
        <dbReference type="SAM" id="Phobius"/>
    </source>
</evidence>
<evidence type="ECO:0000256" key="5">
    <source>
        <dbReference type="ARBA" id="ARBA00022692"/>
    </source>
</evidence>
<dbReference type="EC" id="2.3.2.27" evidence="3"/>
<dbReference type="EMBL" id="CATNWA010015314">
    <property type="protein sequence ID" value="CAI9581835.1"/>
    <property type="molecule type" value="Genomic_DNA"/>
</dbReference>
<dbReference type="InterPro" id="IPR051652">
    <property type="entry name" value="MDM2_MDM4_MUL1"/>
</dbReference>
<keyword evidence="9" id="KW-1000">Mitochondrion outer membrane</keyword>
<keyword evidence="7 14" id="KW-0863">Zinc-finger</keyword>
<comment type="subcellular location">
    <subcellularLocation>
        <location evidence="2">Mitochondrion outer membrane</location>
        <topology evidence="2">Multi-pass membrane protein</topology>
    </subcellularLocation>
</comment>
<dbReference type="InterPro" id="IPR013083">
    <property type="entry name" value="Znf_RING/FYVE/PHD"/>
</dbReference>
<proteinExistence type="predicted"/>
<dbReference type="PANTHER" id="PTHR12183:SF6">
    <property type="entry name" value="RING-TYPE E3 UBIQUITIN TRANSFERASE"/>
    <property type="match status" value="1"/>
</dbReference>
<evidence type="ECO:0000256" key="13">
    <source>
        <dbReference type="ARBA" id="ARBA00023136"/>
    </source>
</evidence>
<evidence type="ECO:0000256" key="10">
    <source>
        <dbReference type="ARBA" id="ARBA00022833"/>
    </source>
</evidence>
<evidence type="ECO:0000256" key="2">
    <source>
        <dbReference type="ARBA" id="ARBA00004374"/>
    </source>
</evidence>